<keyword evidence="3 6" id="KW-0347">Helicase</keyword>
<organism evidence="10 12">
    <name type="scientific">Thiopseudomonas alkaliphila</name>
    <dbReference type="NCBI Taxonomy" id="1697053"/>
    <lineage>
        <taxon>Bacteria</taxon>
        <taxon>Pseudomonadati</taxon>
        <taxon>Pseudomonadota</taxon>
        <taxon>Gammaproteobacteria</taxon>
        <taxon>Pseudomonadales</taxon>
        <taxon>Pseudomonadaceae</taxon>
        <taxon>Thiopseudomonas</taxon>
    </lineage>
</organism>
<dbReference type="Pfam" id="PF00271">
    <property type="entry name" value="Helicase_C"/>
    <property type="match status" value="1"/>
</dbReference>
<dbReference type="Pfam" id="PF00270">
    <property type="entry name" value="DEAD"/>
    <property type="match status" value="1"/>
</dbReference>
<dbReference type="PATRIC" id="fig|1697052.3.peg.61"/>
<name>A0A0K1XG96_9GAMM</name>
<evidence type="ECO:0000259" key="8">
    <source>
        <dbReference type="PROSITE" id="PS51192"/>
    </source>
</evidence>
<dbReference type="CDD" id="cd00268">
    <property type="entry name" value="DEADc"/>
    <property type="match status" value="1"/>
</dbReference>
<comment type="similarity">
    <text evidence="5 6">Belongs to the DEAD box helicase family.</text>
</comment>
<sequence length="435" mass="48124">MNGFQSLGITNPWLERLAELQLAQPTQVQQRGIPALLKGQDILALAPTGSGKTLAYLLPLLQRWQTTASRRESNKTKVLIMVPTRELAEQVYQTLMSLSFGHPLSALTAYGGVSINPQMLALRKGLDFLIGTPGRLLDLMHKRALQLDGVQTLVLDEADRMLDLGFSDEVNAILRALPRRKQVLCFSATRSIRLNALVEQLLQQPLTIELASAALEQAHITQQMLVVDKKQKTELLLQLLARPAHQRQQALIFVRTQRMANQLLGVLQAQGYHAAALHGERTQAQRLEALRQFQAGAVQYLIATDVAARGLDIAALPLVVNFELPDQAEDYVHRIGRTGRAGLMGVAISLVAADEVEKLLAIERLQGRLFKREEVLGFVPEHRVPDTHLSQGVLSKQRKKPSVAKPAAPDIVKPKVNKVRQAPSFLTKKPKQGKI</sequence>
<feature type="domain" description="Helicase C-terminal" evidence="9">
    <location>
        <begin position="235"/>
        <end position="383"/>
    </location>
</feature>
<dbReference type="GO" id="GO:0005829">
    <property type="term" value="C:cytosol"/>
    <property type="evidence" value="ECO:0007669"/>
    <property type="project" value="TreeGrafter"/>
</dbReference>
<dbReference type="RefSeq" id="WP_053101491.1">
    <property type="nucleotide sequence ID" value="NZ_CP012358.1"/>
</dbReference>
<dbReference type="InterPro" id="IPR000629">
    <property type="entry name" value="RNA-helicase_DEAD-box_CS"/>
</dbReference>
<dbReference type="GO" id="GO:0005524">
    <property type="term" value="F:ATP binding"/>
    <property type="evidence" value="ECO:0007669"/>
    <property type="project" value="UniProtKB-KW"/>
</dbReference>
<keyword evidence="4 6" id="KW-0067">ATP-binding</keyword>
<dbReference type="Proteomes" id="UP001173465">
    <property type="component" value="Unassembled WGS sequence"/>
</dbReference>
<reference evidence="11" key="3">
    <citation type="journal article" date="2022" name="Sci. Total Environ.">
        <title>Prevalence, transmission, and molecular epidemiology of tet(X)-positive bacteria among humans, animals, and environmental niches in China: An epidemiological, and genomic-based study.</title>
        <authorList>
            <person name="Dong N."/>
            <person name="Zeng Y."/>
            <person name="Cai C."/>
            <person name="Sun C."/>
            <person name="Lu J."/>
            <person name="Liu C."/>
            <person name="Zhou H."/>
            <person name="Sun Q."/>
            <person name="Shu L."/>
            <person name="Wang H."/>
            <person name="Wang Y."/>
            <person name="Wang S."/>
            <person name="Wu C."/>
            <person name="Chan E.W."/>
            <person name="Chen G."/>
            <person name="Shen Z."/>
            <person name="Chen S."/>
            <person name="Zhang R."/>
        </authorList>
    </citation>
    <scope>NUCLEOTIDE SEQUENCE</scope>
    <source>
        <strain evidence="11">DF46-2-2</strain>
    </source>
</reference>
<dbReference type="PROSITE" id="PS51192">
    <property type="entry name" value="HELICASE_ATP_BIND_1"/>
    <property type="match status" value="1"/>
</dbReference>
<dbReference type="InterPro" id="IPR044742">
    <property type="entry name" value="DEAD/DEAH_RhlB"/>
</dbReference>
<dbReference type="Proteomes" id="UP000063953">
    <property type="component" value="Chromosome"/>
</dbReference>
<dbReference type="AlphaFoldDB" id="A0A0K1XG96"/>
<dbReference type="SMART" id="SM00487">
    <property type="entry name" value="DEXDc"/>
    <property type="match status" value="1"/>
</dbReference>
<feature type="domain" description="Helicase ATP-binding" evidence="8">
    <location>
        <begin position="33"/>
        <end position="208"/>
    </location>
</feature>
<dbReference type="GO" id="GO:0016787">
    <property type="term" value="F:hydrolase activity"/>
    <property type="evidence" value="ECO:0007669"/>
    <property type="project" value="UniProtKB-KW"/>
</dbReference>
<dbReference type="InterPro" id="IPR001650">
    <property type="entry name" value="Helicase_C-like"/>
</dbReference>
<proteinExistence type="inferred from homology"/>
<evidence type="ECO:0000256" key="3">
    <source>
        <dbReference type="ARBA" id="ARBA00022806"/>
    </source>
</evidence>
<accession>A0A0K1XG96</accession>
<evidence type="ECO:0000313" key="12">
    <source>
        <dbReference type="Proteomes" id="UP000063953"/>
    </source>
</evidence>
<reference evidence="11" key="2">
    <citation type="submission" date="2020-06" db="EMBL/GenBank/DDBJ databases">
        <authorList>
            <person name="Dong N."/>
        </authorList>
    </citation>
    <scope>NUCLEOTIDE SEQUENCE</scope>
    <source>
        <strain evidence="11">DF46-2-2</strain>
    </source>
</reference>
<dbReference type="GO" id="GO:0003676">
    <property type="term" value="F:nucleic acid binding"/>
    <property type="evidence" value="ECO:0007669"/>
    <property type="project" value="InterPro"/>
</dbReference>
<evidence type="ECO:0000256" key="4">
    <source>
        <dbReference type="ARBA" id="ARBA00022840"/>
    </source>
</evidence>
<dbReference type="InterPro" id="IPR027417">
    <property type="entry name" value="P-loop_NTPase"/>
</dbReference>
<dbReference type="Gene3D" id="3.40.50.300">
    <property type="entry name" value="P-loop containing nucleotide triphosphate hydrolases"/>
    <property type="match status" value="2"/>
</dbReference>
<evidence type="ECO:0000259" key="9">
    <source>
        <dbReference type="PROSITE" id="PS51194"/>
    </source>
</evidence>
<evidence type="ECO:0000313" key="10">
    <source>
        <dbReference type="EMBL" id="AKX60188.1"/>
    </source>
</evidence>
<dbReference type="KEGG" id="pbb:AKN87_00285"/>
<dbReference type="EMBL" id="JACANB010000004">
    <property type="protein sequence ID" value="MDM1696456.1"/>
    <property type="molecule type" value="Genomic_DNA"/>
</dbReference>
<dbReference type="EMBL" id="CP012365">
    <property type="protein sequence ID" value="AKX60188.1"/>
    <property type="molecule type" value="Genomic_DNA"/>
</dbReference>
<dbReference type="GeneID" id="93982704"/>
<evidence type="ECO:0000256" key="5">
    <source>
        <dbReference type="ARBA" id="ARBA00038437"/>
    </source>
</evidence>
<evidence type="ECO:0000256" key="7">
    <source>
        <dbReference type="SAM" id="MobiDB-lite"/>
    </source>
</evidence>
<dbReference type="InterPro" id="IPR050079">
    <property type="entry name" value="DEAD_box_RNA_helicase"/>
</dbReference>
<dbReference type="InterPro" id="IPR014001">
    <property type="entry name" value="Helicase_ATP-bd"/>
</dbReference>
<dbReference type="PROSITE" id="PS51194">
    <property type="entry name" value="HELICASE_CTER"/>
    <property type="match status" value="1"/>
</dbReference>
<keyword evidence="1 6" id="KW-0547">Nucleotide-binding</keyword>
<dbReference type="GO" id="GO:0003724">
    <property type="term" value="F:RNA helicase activity"/>
    <property type="evidence" value="ECO:0007669"/>
    <property type="project" value="UniProtKB-ARBA"/>
</dbReference>
<dbReference type="SMART" id="SM00490">
    <property type="entry name" value="HELICc"/>
    <property type="match status" value="1"/>
</dbReference>
<dbReference type="CDD" id="cd18787">
    <property type="entry name" value="SF2_C_DEAD"/>
    <property type="match status" value="1"/>
</dbReference>
<evidence type="ECO:0000256" key="1">
    <source>
        <dbReference type="ARBA" id="ARBA00022741"/>
    </source>
</evidence>
<evidence type="ECO:0000313" key="11">
    <source>
        <dbReference type="EMBL" id="MDM1696456.1"/>
    </source>
</evidence>
<protein>
    <submittedName>
        <fullName evidence="11">DEAD/DEAH box helicase</fullName>
    </submittedName>
</protein>
<dbReference type="PANTHER" id="PTHR47959">
    <property type="entry name" value="ATP-DEPENDENT RNA HELICASE RHLE-RELATED"/>
    <property type="match status" value="1"/>
</dbReference>
<dbReference type="PANTHER" id="PTHR47959:SF13">
    <property type="entry name" value="ATP-DEPENDENT RNA HELICASE RHLE"/>
    <property type="match status" value="1"/>
</dbReference>
<evidence type="ECO:0000256" key="2">
    <source>
        <dbReference type="ARBA" id="ARBA00022801"/>
    </source>
</evidence>
<dbReference type="PROSITE" id="PS00039">
    <property type="entry name" value="DEAD_ATP_HELICASE"/>
    <property type="match status" value="1"/>
</dbReference>
<dbReference type="InterPro" id="IPR011545">
    <property type="entry name" value="DEAD/DEAH_box_helicase_dom"/>
</dbReference>
<gene>
    <name evidence="10" type="ORF">AKN88_09800</name>
    <name evidence="11" type="ORF">HX099_07240</name>
</gene>
<evidence type="ECO:0000256" key="6">
    <source>
        <dbReference type="RuleBase" id="RU000492"/>
    </source>
</evidence>
<keyword evidence="12" id="KW-1185">Reference proteome</keyword>
<dbReference type="SUPFAM" id="SSF52540">
    <property type="entry name" value="P-loop containing nucleoside triphosphate hydrolases"/>
    <property type="match status" value="1"/>
</dbReference>
<feature type="region of interest" description="Disordered" evidence="7">
    <location>
        <begin position="391"/>
        <end position="413"/>
    </location>
</feature>
<reference evidence="10 12" key="1">
    <citation type="journal article" date="2015" name="Genome Announc.">
        <title>Genome Sequences of Oblitimonas alkaliphila gen. nov. sp. nov. (Proposed), a Novel Bacterium of the Pseudomonadaceae Family.</title>
        <authorList>
            <person name="Lauer A.C."/>
            <person name="Nicholson A.C."/>
            <person name="Humrighouse B.W."/>
            <person name="Emery B."/>
            <person name="Drobish A."/>
            <person name="Juieng P."/>
            <person name="Loparev V."/>
            <person name="McQuiston J.R."/>
        </authorList>
    </citation>
    <scope>NUCLEOTIDE SEQUENCE [LARGE SCALE GENOMIC DNA]</scope>
    <source>
        <strain evidence="10 12">E5571</strain>
    </source>
</reference>
<keyword evidence="2 6" id="KW-0378">Hydrolase</keyword>
<dbReference type="OrthoDB" id="9805696at2"/>
<dbReference type="STRING" id="1697053.AKN87_00285"/>